<dbReference type="GO" id="GO:0005737">
    <property type="term" value="C:cytoplasm"/>
    <property type="evidence" value="ECO:0007669"/>
    <property type="project" value="UniProtKB-SubCell"/>
</dbReference>
<keyword evidence="8" id="KW-1185">Reference proteome</keyword>
<dbReference type="PANTHER" id="PTHR10741">
    <property type="entry name" value="TRANSLIN AND TRANSLIN ASSOCIATED PROTEIN X"/>
    <property type="match status" value="1"/>
</dbReference>
<dbReference type="OrthoDB" id="31005at2759"/>
<keyword evidence="5" id="KW-0539">Nucleus</keyword>
<keyword evidence="4" id="KW-0963">Cytoplasm</keyword>
<feature type="region of interest" description="Disordered" evidence="6">
    <location>
        <begin position="1"/>
        <end position="21"/>
    </location>
</feature>
<comment type="caution">
    <text evidence="7">The sequence shown here is derived from an EMBL/GenBank/DDBJ whole genome shotgun (WGS) entry which is preliminary data.</text>
</comment>
<name>A0A9P5CLE3_CRYP1</name>
<dbReference type="Gene3D" id="1.20.58.200">
    <property type="entry name" value="Translin, domain 2"/>
    <property type="match status" value="1"/>
</dbReference>
<organism evidence="7 8">
    <name type="scientific">Cryphonectria parasitica (strain ATCC 38755 / EP155)</name>
    <dbReference type="NCBI Taxonomy" id="660469"/>
    <lineage>
        <taxon>Eukaryota</taxon>
        <taxon>Fungi</taxon>
        <taxon>Dikarya</taxon>
        <taxon>Ascomycota</taxon>
        <taxon>Pezizomycotina</taxon>
        <taxon>Sordariomycetes</taxon>
        <taxon>Sordariomycetidae</taxon>
        <taxon>Diaporthales</taxon>
        <taxon>Cryphonectriaceae</taxon>
        <taxon>Cryphonectria-Endothia species complex</taxon>
        <taxon>Cryphonectria</taxon>
    </lineage>
</organism>
<dbReference type="Gene3D" id="1.20.58.190">
    <property type="entry name" value="Translin, domain 1"/>
    <property type="match status" value="1"/>
</dbReference>
<evidence type="ECO:0000256" key="5">
    <source>
        <dbReference type="ARBA" id="ARBA00023242"/>
    </source>
</evidence>
<evidence type="ECO:0000256" key="3">
    <source>
        <dbReference type="ARBA" id="ARBA00005902"/>
    </source>
</evidence>
<dbReference type="EMBL" id="MU032350">
    <property type="protein sequence ID" value="KAF3762137.1"/>
    <property type="molecule type" value="Genomic_DNA"/>
</dbReference>
<protein>
    <recommendedName>
        <fullName evidence="9">Translin</fullName>
    </recommendedName>
</protein>
<reference evidence="7" key="1">
    <citation type="journal article" date="2020" name="Phytopathology">
        <title>Genome sequence of the chestnut blight fungus Cryphonectria parasitica EP155: A fundamental resource for an archetypical invasive plant pathogen.</title>
        <authorList>
            <person name="Crouch J.A."/>
            <person name="Dawe A."/>
            <person name="Aerts A."/>
            <person name="Barry K."/>
            <person name="Churchill A.C.L."/>
            <person name="Grimwood J."/>
            <person name="Hillman B."/>
            <person name="Milgroom M.G."/>
            <person name="Pangilinan J."/>
            <person name="Smith M."/>
            <person name="Salamov A."/>
            <person name="Schmutz J."/>
            <person name="Yadav J."/>
            <person name="Grigoriev I.V."/>
            <person name="Nuss D."/>
        </authorList>
    </citation>
    <scope>NUCLEOTIDE SEQUENCE</scope>
    <source>
        <strain evidence="7">EP155</strain>
    </source>
</reference>
<dbReference type="SUPFAM" id="SSF74784">
    <property type="entry name" value="Translin"/>
    <property type="match status" value="1"/>
</dbReference>
<evidence type="ECO:0000256" key="1">
    <source>
        <dbReference type="ARBA" id="ARBA00004123"/>
    </source>
</evidence>
<dbReference type="GeneID" id="63841418"/>
<evidence type="ECO:0000313" key="7">
    <source>
        <dbReference type="EMBL" id="KAF3762137.1"/>
    </source>
</evidence>
<dbReference type="InterPro" id="IPR016068">
    <property type="entry name" value="Translin_N"/>
</dbReference>
<dbReference type="RefSeq" id="XP_040773116.1">
    <property type="nucleotide sequence ID" value="XM_040924289.1"/>
</dbReference>
<evidence type="ECO:0000313" key="8">
    <source>
        <dbReference type="Proteomes" id="UP000803844"/>
    </source>
</evidence>
<dbReference type="InterPro" id="IPR002848">
    <property type="entry name" value="Translin_fam"/>
</dbReference>
<dbReference type="InterPro" id="IPR036081">
    <property type="entry name" value="Translin_sf"/>
</dbReference>
<evidence type="ECO:0000256" key="4">
    <source>
        <dbReference type="ARBA" id="ARBA00022490"/>
    </source>
</evidence>
<comment type="subcellular location">
    <subcellularLocation>
        <location evidence="2">Cytoplasm</location>
    </subcellularLocation>
    <subcellularLocation>
        <location evidence="1">Nucleus</location>
    </subcellularLocation>
</comment>
<evidence type="ECO:0008006" key="9">
    <source>
        <dbReference type="Google" id="ProtNLM"/>
    </source>
</evidence>
<dbReference type="Pfam" id="PF01997">
    <property type="entry name" value="Translin"/>
    <property type="match status" value="1"/>
</dbReference>
<dbReference type="Proteomes" id="UP000803844">
    <property type="component" value="Unassembled WGS sequence"/>
</dbReference>
<dbReference type="GO" id="GO:0043565">
    <property type="term" value="F:sequence-specific DNA binding"/>
    <property type="evidence" value="ECO:0007669"/>
    <property type="project" value="InterPro"/>
</dbReference>
<gene>
    <name evidence="7" type="ORF">M406DRAFT_45836</name>
</gene>
<evidence type="ECO:0000256" key="6">
    <source>
        <dbReference type="SAM" id="MobiDB-lite"/>
    </source>
</evidence>
<evidence type="ECO:0000256" key="2">
    <source>
        <dbReference type="ARBA" id="ARBA00004496"/>
    </source>
</evidence>
<dbReference type="CDD" id="cd14820">
    <property type="entry name" value="TRAX"/>
    <property type="match status" value="1"/>
</dbReference>
<accession>A0A9P5CLE3</accession>
<dbReference type="InterPro" id="IPR016069">
    <property type="entry name" value="Translin_C"/>
</dbReference>
<dbReference type="AlphaFoldDB" id="A0A9P5CLE3"/>
<comment type="similarity">
    <text evidence="3">Belongs to the translin family.</text>
</comment>
<dbReference type="GO" id="GO:0005634">
    <property type="term" value="C:nucleus"/>
    <property type="evidence" value="ECO:0007669"/>
    <property type="project" value="UniProtKB-SubCell"/>
</dbReference>
<sequence>MPGQKRDFRGKAKTNEPPKVRNEFTPMFEHFRDELDDHHDRRERIIKASRDITALSKKMIFSLQRVRKIQPDLPDYIEKDIESRLTDISRLLSSITLEVQGINRYRYSRQMSCIEELIEALTFAHYLRNQALMGYEDAAARVAALSSYDYLMGIFDLSGEMMRYATVVAALNGTMAGGAAAATLEGARVRTIVKDMQNLGSFFEMLPQQHNKYYQQKLETLRQSVFKVERLGYGLKVRGSERPAGWMPDTNDEAPDAEE</sequence>
<proteinExistence type="inferred from homology"/>